<evidence type="ECO:0000313" key="12">
    <source>
        <dbReference type="RefSeq" id="XP_016652381.1"/>
    </source>
</evidence>
<evidence type="ECO:0000256" key="5">
    <source>
        <dbReference type="ARBA" id="ARBA00023159"/>
    </source>
</evidence>
<evidence type="ECO:0000313" key="11">
    <source>
        <dbReference type="Proteomes" id="UP000694861"/>
    </source>
</evidence>
<keyword evidence="3" id="KW-0346">Stress response</keyword>
<comment type="subcellular location">
    <subcellularLocation>
        <location evidence="1">Nucleus</location>
    </subcellularLocation>
</comment>
<name>A0ABM1LYA4_PRUMU</name>
<evidence type="ECO:0000256" key="2">
    <source>
        <dbReference type="ARBA" id="ARBA00023015"/>
    </source>
</evidence>
<keyword evidence="4" id="KW-0238">DNA-binding</keyword>
<evidence type="ECO:0000256" key="9">
    <source>
        <dbReference type="SAM" id="MobiDB-lite"/>
    </source>
</evidence>
<evidence type="ECO:0000256" key="6">
    <source>
        <dbReference type="ARBA" id="ARBA00023163"/>
    </source>
</evidence>
<gene>
    <name evidence="12" type="primary">LOC103342931</name>
</gene>
<evidence type="ECO:0000256" key="7">
    <source>
        <dbReference type="ARBA" id="ARBA00023242"/>
    </source>
</evidence>
<dbReference type="Gene3D" id="3.30.730.10">
    <property type="entry name" value="AP2/ERF domain"/>
    <property type="match status" value="1"/>
</dbReference>
<sequence>MTSEASDGDKKLRKRRNGCNSIEDTLAKWKNYNDRFDLAKDGVKKTQRTPSKGSKKGCMKGKGGPENSDCVYRGVRQRTWGKWVAEIREPARAMYGGLARLNFPQNTMKLKKYSNSVSSGTTKTTSSSYESLTTYNNGDEAEGLDMSSKCAMESSRSVVGESKERSDFFEDCVHKEPKQENDCSVGFATQDFEVSDATLREAKDVKCESETEYELARNDAEQTSVFQTGSYESFNRRPDYLHNELQVVNLDSVPDGKPYYNDWESLETLLRSNNDYLNNELVDVECNGRNDCNPLEDVNVEKPVTNEALEKEFPMILESGSHNDPDDSCHYMHNEQINVASNLVTADFEPSNDVKGSMTDQELQGGLVETTNLNGHNGFIDSYACSDDIRPSNDIEMQENRLANLHNWSVEESYGIDAQNQQWGRLPNLPNQLQTQPQVNIPGSLAHMEEASLGIDFDVDLFRQNYDSGGLEEQLFHGSWFPYS</sequence>
<organism evidence="11 12">
    <name type="scientific">Prunus mume</name>
    <name type="common">Japanese apricot</name>
    <name type="synonym">Armeniaca mume</name>
    <dbReference type="NCBI Taxonomy" id="102107"/>
    <lineage>
        <taxon>Eukaryota</taxon>
        <taxon>Viridiplantae</taxon>
        <taxon>Streptophyta</taxon>
        <taxon>Embryophyta</taxon>
        <taxon>Tracheophyta</taxon>
        <taxon>Spermatophyta</taxon>
        <taxon>Magnoliopsida</taxon>
        <taxon>eudicotyledons</taxon>
        <taxon>Gunneridae</taxon>
        <taxon>Pentapetalae</taxon>
        <taxon>rosids</taxon>
        <taxon>fabids</taxon>
        <taxon>Rosales</taxon>
        <taxon>Rosaceae</taxon>
        <taxon>Amygdaloideae</taxon>
        <taxon>Amygdaleae</taxon>
        <taxon>Prunus</taxon>
    </lineage>
</organism>
<comment type="similarity">
    <text evidence="8">Belongs to the AP2/ERF transcription factor family. ERF subfamily.</text>
</comment>
<evidence type="ECO:0000259" key="10">
    <source>
        <dbReference type="PROSITE" id="PS51032"/>
    </source>
</evidence>
<accession>A0ABM1LYA4</accession>
<dbReference type="CDD" id="cd00018">
    <property type="entry name" value="AP2"/>
    <property type="match status" value="1"/>
</dbReference>
<dbReference type="InterPro" id="IPR036955">
    <property type="entry name" value="AP2/ERF_dom_sf"/>
</dbReference>
<keyword evidence="5" id="KW-0010">Activator</keyword>
<dbReference type="PANTHER" id="PTHR31241">
    <property type="entry name" value="DEHYDRATION-RESPONSIVE ELEMENT-BINDING PROTEIN 2C"/>
    <property type="match status" value="1"/>
</dbReference>
<dbReference type="SUPFAM" id="SSF54171">
    <property type="entry name" value="DNA-binding domain"/>
    <property type="match status" value="1"/>
</dbReference>
<evidence type="ECO:0000256" key="4">
    <source>
        <dbReference type="ARBA" id="ARBA00023125"/>
    </source>
</evidence>
<protein>
    <submittedName>
        <fullName evidence="12">Uncharacterized protein LOC103342931</fullName>
    </submittedName>
</protein>
<evidence type="ECO:0000256" key="8">
    <source>
        <dbReference type="ARBA" id="ARBA00024343"/>
    </source>
</evidence>
<reference evidence="11" key="1">
    <citation type="journal article" date="2012" name="Nat. Commun.">
        <title>The genome of Prunus mume.</title>
        <authorList>
            <person name="Zhang Q."/>
            <person name="Chen W."/>
            <person name="Sun L."/>
            <person name="Zhao F."/>
            <person name="Huang B."/>
            <person name="Yang W."/>
            <person name="Tao Y."/>
            <person name="Wang J."/>
            <person name="Yuan Z."/>
            <person name="Fan G."/>
            <person name="Xing Z."/>
            <person name="Han C."/>
            <person name="Pan H."/>
            <person name="Zhong X."/>
            <person name="Shi W."/>
            <person name="Liang X."/>
            <person name="Du D."/>
            <person name="Sun F."/>
            <person name="Xu Z."/>
            <person name="Hao R."/>
            <person name="Lv T."/>
            <person name="Lv Y."/>
            <person name="Zheng Z."/>
            <person name="Sun M."/>
            <person name="Luo L."/>
            <person name="Cai M."/>
            <person name="Gao Y."/>
            <person name="Wang J."/>
            <person name="Yin Y."/>
            <person name="Xu X."/>
            <person name="Cheng T."/>
            <person name="Wang J."/>
        </authorList>
    </citation>
    <scope>NUCLEOTIDE SEQUENCE [LARGE SCALE GENOMIC DNA]</scope>
</reference>
<keyword evidence="7" id="KW-0539">Nucleus</keyword>
<dbReference type="InterPro" id="IPR016177">
    <property type="entry name" value="DNA-bd_dom_sf"/>
</dbReference>
<reference evidence="12" key="2">
    <citation type="submission" date="2025-08" db="UniProtKB">
        <authorList>
            <consortium name="RefSeq"/>
        </authorList>
    </citation>
    <scope>IDENTIFICATION</scope>
</reference>
<keyword evidence="6" id="KW-0804">Transcription</keyword>
<feature type="domain" description="AP2/ERF" evidence="10">
    <location>
        <begin position="71"/>
        <end position="147"/>
    </location>
</feature>
<evidence type="ECO:0000256" key="3">
    <source>
        <dbReference type="ARBA" id="ARBA00023016"/>
    </source>
</evidence>
<dbReference type="SMART" id="SM00380">
    <property type="entry name" value="AP2"/>
    <property type="match status" value="1"/>
</dbReference>
<dbReference type="PANTHER" id="PTHR31241:SF62">
    <property type="entry name" value="DEHYDRATION-RESPONSIVE ELEMENT-BINDING PROTEIN 2D"/>
    <property type="match status" value="1"/>
</dbReference>
<dbReference type="PROSITE" id="PS51032">
    <property type="entry name" value="AP2_ERF"/>
    <property type="match status" value="1"/>
</dbReference>
<dbReference type="Proteomes" id="UP000694861">
    <property type="component" value="Unplaced"/>
</dbReference>
<proteinExistence type="inferred from homology"/>
<keyword evidence="11" id="KW-1185">Reference proteome</keyword>
<feature type="region of interest" description="Disordered" evidence="9">
    <location>
        <begin position="41"/>
        <end position="69"/>
    </location>
</feature>
<dbReference type="RefSeq" id="XP_016652381.1">
    <property type="nucleotide sequence ID" value="XM_016796895.1"/>
</dbReference>
<dbReference type="GeneID" id="103342931"/>
<evidence type="ECO:0000256" key="1">
    <source>
        <dbReference type="ARBA" id="ARBA00004123"/>
    </source>
</evidence>
<dbReference type="InterPro" id="IPR001471">
    <property type="entry name" value="AP2/ERF_dom"/>
</dbReference>
<keyword evidence="2" id="KW-0805">Transcription regulation</keyword>